<organism evidence="7">
    <name type="scientific">Selaginella moellendorffii</name>
    <name type="common">Spikemoss</name>
    <dbReference type="NCBI Taxonomy" id="88036"/>
    <lineage>
        <taxon>Eukaryota</taxon>
        <taxon>Viridiplantae</taxon>
        <taxon>Streptophyta</taxon>
        <taxon>Embryophyta</taxon>
        <taxon>Tracheophyta</taxon>
        <taxon>Lycopodiopsida</taxon>
        <taxon>Selaginellales</taxon>
        <taxon>Selaginellaceae</taxon>
        <taxon>Selaginella</taxon>
    </lineage>
</organism>
<proteinExistence type="predicted"/>
<sequence length="396" mass="42254">MTSILVQQTSALLWLDSLEVRALNDIRSSLRDLPGSNFLASWDFSHDPCSSFKGVVCWSIGGVNHVTMLSLGSGIAGTPGLAGTLSPSLGKLTYLRSLALVPGQVHGCIPDSIAGLKDLQFIGLANNRLSGSLPSSFSELCSVQGLDVSYNALTGSLPEGVAKLPNLNTLTLSHNSMSGALPLFSAPLIHLDLQRNGFTGPIPSLPGTLEYLSLAKNCLTGTIQGMATLQRLAFLDLSFNQFTGGIPPEIFGFRISNLLLQRNQLSGPVQVLTSPSRHATTSFTGIPAMVDLSYNCLTGQAPAGLAFAQKLFLNNNRFSGAVPQEFVDAMVFGDLQVLYLQHNYIANINLASTIPLPTTCTFCIQYNCLSPPQQSSCPFNVGRQASRPMTQCSTFH</sequence>
<evidence type="ECO:0000313" key="6">
    <source>
        <dbReference type="EMBL" id="EFJ35360.1"/>
    </source>
</evidence>
<evidence type="ECO:0000256" key="4">
    <source>
        <dbReference type="ARBA" id="ARBA00023180"/>
    </source>
</evidence>
<accession>D8QX73</accession>
<keyword evidence="7" id="KW-1185">Reference proteome</keyword>
<dbReference type="InterPro" id="IPR032675">
    <property type="entry name" value="LRR_dom_sf"/>
</dbReference>
<dbReference type="PANTHER" id="PTHR48009:SF4">
    <property type="entry name" value="LEUCINE-RICH REPEAT (LRR) FAMILY PROTEIN"/>
    <property type="match status" value="1"/>
</dbReference>
<dbReference type="OrthoDB" id="676979at2759"/>
<protein>
    <recommendedName>
        <fullName evidence="5">Leucine-rich repeat-containing N-terminal plant-type domain-containing protein</fullName>
    </recommendedName>
</protein>
<evidence type="ECO:0000256" key="2">
    <source>
        <dbReference type="ARBA" id="ARBA00022729"/>
    </source>
</evidence>
<evidence type="ECO:0000259" key="5">
    <source>
        <dbReference type="Pfam" id="PF08263"/>
    </source>
</evidence>
<keyword evidence="3" id="KW-0677">Repeat</keyword>
<dbReference type="Proteomes" id="UP000001514">
    <property type="component" value="Unassembled WGS sequence"/>
</dbReference>
<dbReference type="PANTHER" id="PTHR48009">
    <property type="entry name" value="LEUCINE-RICH REPEAT (LRR) FAMILY PROTEIN"/>
    <property type="match status" value="1"/>
</dbReference>
<dbReference type="InterPro" id="IPR013210">
    <property type="entry name" value="LRR_N_plant-typ"/>
</dbReference>
<dbReference type="InterPro" id="IPR053213">
    <property type="entry name" value="RLP29"/>
</dbReference>
<dbReference type="Pfam" id="PF13855">
    <property type="entry name" value="LRR_8"/>
    <property type="match status" value="1"/>
</dbReference>
<dbReference type="HOGENOM" id="CLU_000288_18_22_1"/>
<keyword evidence="2" id="KW-0732">Signal</keyword>
<dbReference type="KEGG" id="smo:SELMODRAFT_80025"/>
<dbReference type="SUPFAM" id="SSF52058">
    <property type="entry name" value="L domain-like"/>
    <property type="match status" value="2"/>
</dbReference>
<dbReference type="OMA" id="TRVRWIW"/>
<dbReference type="Gene3D" id="3.80.10.10">
    <property type="entry name" value="Ribonuclease Inhibitor"/>
    <property type="match status" value="2"/>
</dbReference>
<reference evidence="6 7" key="1">
    <citation type="journal article" date="2011" name="Science">
        <title>The Selaginella genome identifies genetic changes associated with the evolution of vascular plants.</title>
        <authorList>
            <person name="Banks J.A."/>
            <person name="Nishiyama T."/>
            <person name="Hasebe M."/>
            <person name="Bowman J.L."/>
            <person name="Gribskov M."/>
            <person name="dePamphilis C."/>
            <person name="Albert V.A."/>
            <person name="Aono N."/>
            <person name="Aoyama T."/>
            <person name="Ambrose B.A."/>
            <person name="Ashton N.W."/>
            <person name="Axtell M.J."/>
            <person name="Barker E."/>
            <person name="Barker M.S."/>
            <person name="Bennetzen J.L."/>
            <person name="Bonawitz N.D."/>
            <person name="Chapple C."/>
            <person name="Cheng C."/>
            <person name="Correa L.G."/>
            <person name="Dacre M."/>
            <person name="DeBarry J."/>
            <person name="Dreyer I."/>
            <person name="Elias M."/>
            <person name="Engstrom E.M."/>
            <person name="Estelle M."/>
            <person name="Feng L."/>
            <person name="Finet C."/>
            <person name="Floyd S.K."/>
            <person name="Frommer W.B."/>
            <person name="Fujita T."/>
            <person name="Gramzow L."/>
            <person name="Gutensohn M."/>
            <person name="Harholt J."/>
            <person name="Hattori M."/>
            <person name="Heyl A."/>
            <person name="Hirai T."/>
            <person name="Hiwatashi Y."/>
            <person name="Ishikawa M."/>
            <person name="Iwata M."/>
            <person name="Karol K.G."/>
            <person name="Koehler B."/>
            <person name="Kolukisaoglu U."/>
            <person name="Kubo M."/>
            <person name="Kurata T."/>
            <person name="Lalonde S."/>
            <person name="Li K."/>
            <person name="Li Y."/>
            <person name="Litt A."/>
            <person name="Lyons E."/>
            <person name="Manning G."/>
            <person name="Maruyama T."/>
            <person name="Michael T.P."/>
            <person name="Mikami K."/>
            <person name="Miyazaki S."/>
            <person name="Morinaga S."/>
            <person name="Murata T."/>
            <person name="Mueller-Roeber B."/>
            <person name="Nelson D.R."/>
            <person name="Obara M."/>
            <person name="Oguri Y."/>
            <person name="Olmstead R.G."/>
            <person name="Onodera N."/>
            <person name="Petersen B.L."/>
            <person name="Pils B."/>
            <person name="Prigge M."/>
            <person name="Rensing S.A."/>
            <person name="Riano-Pachon D.M."/>
            <person name="Roberts A.W."/>
            <person name="Sato Y."/>
            <person name="Scheller H.V."/>
            <person name="Schulz B."/>
            <person name="Schulz C."/>
            <person name="Shakirov E.V."/>
            <person name="Shibagaki N."/>
            <person name="Shinohara N."/>
            <person name="Shippen D.E."/>
            <person name="Soerensen I."/>
            <person name="Sotooka R."/>
            <person name="Sugimoto N."/>
            <person name="Sugita M."/>
            <person name="Sumikawa N."/>
            <person name="Tanurdzic M."/>
            <person name="Theissen G."/>
            <person name="Ulvskov P."/>
            <person name="Wakazuki S."/>
            <person name="Weng J.K."/>
            <person name="Willats W.W."/>
            <person name="Wipf D."/>
            <person name="Wolf P.G."/>
            <person name="Yang L."/>
            <person name="Zimmer A.D."/>
            <person name="Zhu Q."/>
            <person name="Mitros T."/>
            <person name="Hellsten U."/>
            <person name="Loque D."/>
            <person name="Otillar R."/>
            <person name="Salamov A."/>
            <person name="Schmutz J."/>
            <person name="Shapiro H."/>
            <person name="Lindquist E."/>
            <person name="Lucas S."/>
            <person name="Rokhsar D."/>
            <person name="Grigoriev I.V."/>
        </authorList>
    </citation>
    <scope>NUCLEOTIDE SEQUENCE [LARGE SCALE GENOMIC DNA]</scope>
</reference>
<dbReference type="Pfam" id="PF00560">
    <property type="entry name" value="LRR_1"/>
    <property type="match status" value="2"/>
</dbReference>
<name>D8QX73_SELML</name>
<dbReference type="STRING" id="88036.D8QX73"/>
<dbReference type="InterPro" id="IPR001611">
    <property type="entry name" value="Leu-rich_rpt"/>
</dbReference>
<dbReference type="AlphaFoldDB" id="D8QX73"/>
<gene>
    <name evidence="6" type="ORF">SELMODRAFT_80025</name>
</gene>
<evidence type="ECO:0000256" key="1">
    <source>
        <dbReference type="ARBA" id="ARBA00022614"/>
    </source>
</evidence>
<evidence type="ECO:0000313" key="7">
    <source>
        <dbReference type="Proteomes" id="UP000001514"/>
    </source>
</evidence>
<dbReference type="Pfam" id="PF08263">
    <property type="entry name" value="LRRNT_2"/>
    <property type="match status" value="1"/>
</dbReference>
<keyword evidence="1" id="KW-0433">Leucine-rich repeat</keyword>
<keyword evidence="4" id="KW-0325">Glycoprotein</keyword>
<evidence type="ECO:0000256" key="3">
    <source>
        <dbReference type="ARBA" id="ARBA00022737"/>
    </source>
</evidence>
<dbReference type="eggNOG" id="KOG0619">
    <property type="taxonomic scope" value="Eukaryota"/>
</dbReference>
<feature type="domain" description="Leucine-rich repeat-containing N-terminal plant-type" evidence="5">
    <location>
        <begin position="19"/>
        <end position="58"/>
    </location>
</feature>
<dbReference type="InParanoid" id="D8QX73"/>
<dbReference type="EMBL" id="GL377568">
    <property type="protein sequence ID" value="EFJ35360.1"/>
    <property type="molecule type" value="Genomic_DNA"/>
</dbReference>
<dbReference type="Gramene" id="EFJ35360">
    <property type="protein sequence ID" value="EFJ35360"/>
    <property type="gene ID" value="SELMODRAFT_80025"/>
</dbReference>
<dbReference type="FunFam" id="3.80.10.10:FF:000041">
    <property type="entry name" value="LRR receptor-like serine/threonine-protein kinase ERECTA"/>
    <property type="match status" value="1"/>
</dbReference>